<gene>
    <name evidence="9" type="ORF">C4561_03480</name>
</gene>
<dbReference type="EMBL" id="QZJF01000017">
    <property type="protein sequence ID" value="RJR27031.1"/>
    <property type="molecule type" value="Genomic_DNA"/>
</dbReference>
<dbReference type="PRINTS" id="PR00726">
    <property type="entry name" value="LEXASERPTASE"/>
</dbReference>
<dbReference type="PANTHER" id="PTHR33516:SF2">
    <property type="entry name" value="LEXA REPRESSOR-RELATED"/>
    <property type="match status" value="1"/>
</dbReference>
<sequence length="129" mass="14031">MSPQATPKGFPSPAEDYKEKLLDLNSLLVKNPPATFFVRCKSGSMKAAGIFTGDVLIVDKSVKARNNSIVLAFLDGDFVVRRLTLKGKTAILSTDDGSGFSEEIAEGIRDFYIWGVVTYIIHKPGAPHD</sequence>
<evidence type="ECO:0000256" key="1">
    <source>
        <dbReference type="ARBA" id="ARBA00007484"/>
    </source>
</evidence>
<keyword evidence="3 7" id="KW-0378">Hydrolase</keyword>
<evidence type="ECO:0000256" key="7">
    <source>
        <dbReference type="RuleBase" id="RU003991"/>
    </source>
</evidence>
<evidence type="ECO:0000256" key="3">
    <source>
        <dbReference type="ARBA" id="ARBA00022801"/>
    </source>
</evidence>
<dbReference type="GO" id="GO:0009432">
    <property type="term" value="P:SOS response"/>
    <property type="evidence" value="ECO:0007669"/>
    <property type="project" value="UniProtKB-KW"/>
</dbReference>
<dbReference type="PANTHER" id="PTHR33516">
    <property type="entry name" value="LEXA REPRESSOR"/>
    <property type="match status" value="1"/>
</dbReference>
<dbReference type="SUPFAM" id="SSF51306">
    <property type="entry name" value="LexA/Signal peptidase"/>
    <property type="match status" value="1"/>
</dbReference>
<feature type="domain" description="Peptidase S24/S26A/S26B/S26C" evidence="8">
    <location>
        <begin position="8"/>
        <end position="117"/>
    </location>
</feature>
<organism evidence="9 10">
    <name type="scientific">candidate division WWE3 bacterium</name>
    <dbReference type="NCBI Taxonomy" id="2053526"/>
    <lineage>
        <taxon>Bacteria</taxon>
        <taxon>Katanobacteria</taxon>
    </lineage>
</organism>
<dbReference type="GO" id="GO:0006355">
    <property type="term" value="P:regulation of DNA-templated transcription"/>
    <property type="evidence" value="ECO:0007669"/>
    <property type="project" value="InterPro"/>
</dbReference>
<keyword evidence="6" id="KW-0742">SOS response</keyword>
<evidence type="ECO:0000259" key="8">
    <source>
        <dbReference type="Pfam" id="PF00717"/>
    </source>
</evidence>
<evidence type="ECO:0000256" key="6">
    <source>
        <dbReference type="ARBA" id="ARBA00023236"/>
    </source>
</evidence>
<comment type="caution">
    <text evidence="9">The sequence shown here is derived from an EMBL/GenBank/DDBJ whole genome shotgun (WGS) entry which is preliminary data.</text>
</comment>
<accession>A0A3A4ZCT3</accession>
<dbReference type="NCBIfam" id="NF007621">
    <property type="entry name" value="PRK10276.1"/>
    <property type="match status" value="1"/>
</dbReference>
<proteinExistence type="inferred from homology"/>
<evidence type="ECO:0000313" key="10">
    <source>
        <dbReference type="Proteomes" id="UP000265540"/>
    </source>
</evidence>
<protein>
    <submittedName>
        <fullName evidence="9">LexA family transcriptional regulator</fullName>
    </submittedName>
</protein>
<dbReference type="GO" id="GO:0006281">
    <property type="term" value="P:DNA repair"/>
    <property type="evidence" value="ECO:0007669"/>
    <property type="project" value="UniProtKB-KW"/>
</dbReference>
<evidence type="ECO:0000313" key="9">
    <source>
        <dbReference type="EMBL" id="RJR27031.1"/>
    </source>
</evidence>
<dbReference type="Proteomes" id="UP000265540">
    <property type="component" value="Unassembled WGS sequence"/>
</dbReference>
<keyword evidence="5" id="KW-0234">DNA repair</keyword>
<evidence type="ECO:0000256" key="2">
    <source>
        <dbReference type="ARBA" id="ARBA00022763"/>
    </source>
</evidence>
<name>A0A3A4ZCT3_UNCKA</name>
<keyword evidence="4 7" id="KW-0068">Autocatalytic cleavage</keyword>
<dbReference type="InterPro" id="IPR050077">
    <property type="entry name" value="LexA_repressor"/>
</dbReference>
<dbReference type="CDD" id="cd06529">
    <property type="entry name" value="S24_LexA-like"/>
    <property type="match status" value="1"/>
</dbReference>
<dbReference type="GO" id="GO:0016787">
    <property type="term" value="F:hydrolase activity"/>
    <property type="evidence" value="ECO:0007669"/>
    <property type="project" value="UniProtKB-KW"/>
</dbReference>
<evidence type="ECO:0000256" key="4">
    <source>
        <dbReference type="ARBA" id="ARBA00022813"/>
    </source>
</evidence>
<reference evidence="9 10" key="1">
    <citation type="journal article" date="2017" name="ISME J.">
        <title>Energy and carbon metabolisms in a deep terrestrial subsurface fluid microbial community.</title>
        <authorList>
            <person name="Momper L."/>
            <person name="Jungbluth S.P."/>
            <person name="Lee M.D."/>
            <person name="Amend J.P."/>
        </authorList>
    </citation>
    <scope>NUCLEOTIDE SEQUENCE [LARGE SCALE GENOMIC DNA]</scope>
    <source>
        <strain evidence="9">SURF_46</strain>
    </source>
</reference>
<evidence type="ECO:0000256" key="5">
    <source>
        <dbReference type="ARBA" id="ARBA00023204"/>
    </source>
</evidence>
<comment type="similarity">
    <text evidence="1 7">Belongs to the peptidase S24 family.</text>
</comment>
<dbReference type="InterPro" id="IPR039418">
    <property type="entry name" value="LexA-like"/>
</dbReference>
<dbReference type="InterPro" id="IPR036286">
    <property type="entry name" value="LexA/Signal_pep-like_sf"/>
</dbReference>
<dbReference type="AlphaFoldDB" id="A0A3A4ZCT3"/>
<dbReference type="Pfam" id="PF00717">
    <property type="entry name" value="Peptidase_S24"/>
    <property type="match status" value="1"/>
</dbReference>
<dbReference type="InterPro" id="IPR006197">
    <property type="entry name" value="Peptidase_S24_LexA"/>
</dbReference>
<dbReference type="Gene3D" id="2.10.109.10">
    <property type="entry name" value="Umud Fragment, subunit A"/>
    <property type="match status" value="1"/>
</dbReference>
<dbReference type="GO" id="GO:0003677">
    <property type="term" value="F:DNA binding"/>
    <property type="evidence" value="ECO:0007669"/>
    <property type="project" value="InterPro"/>
</dbReference>
<dbReference type="InterPro" id="IPR015927">
    <property type="entry name" value="Peptidase_S24_S26A/B/C"/>
</dbReference>
<keyword evidence="2" id="KW-0227">DNA damage</keyword>